<dbReference type="EMBL" id="RCMI01002514">
    <property type="protein sequence ID" value="KAG2876098.1"/>
    <property type="molecule type" value="Genomic_DNA"/>
</dbReference>
<dbReference type="Proteomes" id="UP000760860">
    <property type="component" value="Unassembled WGS sequence"/>
</dbReference>
<dbReference type="PROSITE" id="PS50011">
    <property type="entry name" value="PROTEIN_KINASE_DOM"/>
    <property type="match status" value="1"/>
</dbReference>
<dbReference type="EMBL" id="RCMG01002331">
    <property type="protein sequence ID" value="KAG2811453.1"/>
    <property type="molecule type" value="Genomic_DNA"/>
</dbReference>
<keyword evidence="5 6" id="KW-0067">ATP-binding</keyword>
<evidence type="ECO:0000256" key="1">
    <source>
        <dbReference type="ARBA" id="ARBA00022527"/>
    </source>
</evidence>
<keyword evidence="3 6" id="KW-0547">Nucleotide-binding</keyword>
<evidence type="ECO:0000313" key="12">
    <source>
        <dbReference type="EMBL" id="KAG3201862.1"/>
    </source>
</evidence>
<evidence type="ECO:0000256" key="3">
    <source>
        <dbReference type="ARBA" id="ARBA00022741"/>
    </source>
</evidence>
<dbReference type="VEuPathDB" id="FungiDB:PC110_g18669"/>
<evidence type="ECO:0000313" key="10">
    <source>
        <dbReference type="EMBL" id="KAG2876098.1"/>
    </source>
</evidence>
<evidence type="ECO:0000313" key="13">
    <source>
        <dbReference type="Proteomes" id="UP000735874"/>
    </source>
</evidence>
<dbReference type="PROSITE" id="PS00107">
    <property type="entry name" value="PROTEIN_KINASE_ATP"/>
    <property type="match status" value="1"/>
</dbReference>
<keyword evidence="4" id="KW-0418">Kinase</keyword>
<proteinExistence type="predicted"/>
<feature type="binding site" evidence="6">
    <location>
        <position position="369"/>
    </location>
    <ligand>
        <name>ATP</name>
        <dbReference type="ChEBI" id="CHEBI:30616"/>
    </ligand>
</feature>
<keyword evidence="2" id="KW-0808">Transferase</keyword>
<dbReference type="AlphaFoldDB" id="A0A8T0Y176"/>
<evidence type="ECO:0000313" key="11">
    <source>
        <dbReference type="EMBL" id="KAG2881117.1"/>
    </source>
</evidence>
<dbReference type="PANTHER" id="PTHR44329:SF288">
    <property type="entry name" value="MITOGEN-ACTIVATED PROTEIN KINASE KINASE KINASE 20"/>
    <property type="match status" value="1"/>
</dbReference>
<dbReference type="PROSITE" id="PS00108">
    <property type="entry name" value="PROTEIN_KINASE_ST"/>
    <property type="match status" value="1"/>
</dbReference>
<gene>
    <name evidence="9" type="ORF">PC113_g23661</name>
    <name evidence="10" type="ORF">PC115_g23724</name>
    <name evidence="11" type="ORF">PC117_g26451</name>
    <name evidence="12" type="ORF">PC129_g23391</name>
</gene>
<dbReference type="InterPro" id="IPR000719">
    <property type="entry name" value="Prot_kinase_dom"/>
</dbReference>
<accession>A0A8T0Y176</accession>
<dbReference type="PRINTS" id="PR00109">
    <property type="entry name" value="TYRKINASE"/>
</dbReference>
<evidence type="ECO:0000256" key="5">
    <source>
        <dbReference type="ARBA" id="ARBA00022840"/>
    </source>
</evidence>
<dbReference type="GO" id="GO:0005524">
    <property type="term" value="F:ATP binding"/>
    <property type="evidence" value="ECO:0007669"/>
    <property type="project" value="UniProtKB-UniRule"/>
</dbReference>
<dbReference type="InterPro" id="IPR051681">
    <property type="entry name" value="Ser/Thr_Kinases-Pseudokinases"/>
</dbReference>
<evidence type="ECO:0000256" key="2">
    <source>
        <dbReference type="ARBA" id="ARBA00022679"/>
    </source>
</evidence>
<dbReference type="Proteomes" id="UP000736787">
    <property type="component" value="Unassembled WGS sequence"/>
</dbReference>
<evidence type="ECO:0000259" key="8">
    <source>
        <dbReference type="PROSITE" id="PS50011"/>
    </source>
</evidence>
<dbReference type="InterPro" id="IPR001245">
    <property type="entry name" value="Ser-Thr/Tyr_kinase_cat_dom"/>
</dbReference>
<keyword evidence="1" id="KW-0723">Serine/threonine-protein kinase</keyword>
<dbReference type="InterPro" id="IPR017441">
    <property type="entry name" value="Protein_kinase_ATP_BS"/>
</dbReference>
<dbReference type="GO" id="GO:0004674">
    <property type="term" value="F:protein serine/threonine kinase activity"/>
    <property type="evidence" value="ECO:0007669"/>
    <property type="project" value="UniProtKB-KW"/>
</dbReference>
<dbReference type="Pfam" id="PF07714">
    <property type="entry name" value="PK_Tyr_Ser-Thr"/>
    <property type="match status" value="1"/>
</dbReference>
<dbReference type="EMBL" id="RCMK01002461">
    <property type="protein sequence ID" value="KAG2881117.1"/>
    <property type="molecule type" value="Genomic_DNA"/>
</dbReference>
<sequence>MHVGHGGMPPGSASKIKRHTSRSAESKHASIRASLGYGSALLRKGGQDRNRFGIKSSNSVYPVAAIARSLVLTPSTEAAETKTSRADAAPSSQNYLVKVRVLHGIDLHIPSTKATCQHAARPEVRVTVNGSSIQSCTAAQHARNHSTWKKHELNFRISGRPTQSRSDGAMGESSSFISMYVSLACTPCSCTCTSKTLDTMVNCVAIGEVGELQFPTKQSGDYEISRFFPVIRHQQQSSHSSFVLLPAGKVKLCIRVEIEKPVPDRVVARPLFALPTNFGEALQLKRKQLKATVVPEENSQTMSSQQVSQIDSGASVQMLKEIAIEAARDVKNAENLKIEGRIGEGIHSCVSLGTLHRESNDSVRQVAVKEFRHQHAVPPVNVLRAFQQEYRILGSCRNQNDHEYIVELLGVILEPRLVILMEYLSNSSLAQFLHDEVGWGQMTIKQKAALGLKIARGIAWLHRHDMIHRDIKTHNILIGDDLATPNPTVKIGDLGSAVVWHQHEPLLLGEVGSSGYTAPEIFTHHGYDSKVDVWSFGIVLWELTSSSLHNRVNPFTGMTGEEFVSKVQSGCRPNFVHTHQLCVKPIVEKCWILDPSQRPNMDEVVSELEKLCTEL</sequence>
<dbReference type="SMART" id="SM00220">
    <property type="entry name" value="S_TKc"/>
    <property type="match status" value="1"/>
</dbReference>
<dbReference type="SUPFAM" id="SSF56112">
    <property type="entry name" value="Protein kinase-like (PK-like)"/>
    <property type="match status" value="1"/>
</dbReference>
<feature type="domain" description="Protein kinase" evidence="8">
    <location>
        <begin position="336"/>
        <end position="611"/>
    </location>
</feature>
<dbReference type="Proteomes" id="UP000735874">
    <property type="component" value="Unassembled WGS sequence"/>
</dbReference>
<dbReference type="Gene3D" id="1.10.510.10">
    <property type="entry name" value="Transferase(Phosphotransferase) domain 1"/>
    <property type="match status" value="1"/>
</dbReference>
<dbReference type="InterPro" id="IPR008271">
    <property type="entry name" value="Ser/Thr_kinase_AS"/>
</dbReference>
<protein>
    <recommendedName>
        <fullName evidence="8">Protein kinase domain-containing protein</fullName>
    </recommendedName>
</protein>
<reference evidence="9" key="1">
    <citation type="submission" date="2018-10" db="EMBL/GenBank/DDBJ databases">
        <title>Effector identification in a new, highly contiguous assembly of the strawberry crown rot pathogen Phytophthora cactorum.</title>
        <authorList>
            <person name="Armitage A.D."/>
            <person name="Nellist C.F."/>
            <person name="Bates H."/>
            <person name="Vickerstaff R.J."/>
            <person name="Harrison R.J."/>
        </authorList>
    </citation>
    <scope>NUCLEOTIDE SEQUENCE</scope>
    <source>
        <strain evidence="9">15-7</strain>
        <strain evidence="10">4032</strain>
        <strain evidence="11">4040</strain>
        <strain evidence="12">P421</strain>
    </source>
</reference>
<evidence type="ECO:0000256" key="4">
    <source>
        <dbReference type="ARBA" id="ARBA00022777"/>
    </source>
</evidence>
<evidence type="ECO:0000256" key="7">
    <source>
        <dbReference type="SAM" id="MobiDB-lite"/>
    </source>
</evidence>
<name>A0A8T0Y176_9STRA</name>
<dbReference type="PANTHER" id="PTHR44329">
    <property type="entry name" value="SERINE/THREONINE-PROTEIN KINASE TNNI3K-RELATED"/>
    <property type="match status" value="1"/>
</dbReference>
<dbReference type="InterPro" id="IPR011009">
    <property type="entry name" value="Kinase-like_dom_sf"/>
</dbReference>
<dbReference type="Proteomes" id="UP000774804">
    <property type="component" value="Unassembled WGS sequence"/>
</dbReference>
<evidence type="ECO:0000313" key="9">
    <source>
        <dbReference type="EMBL" id="KAG2811453.1"/>
    </source>
</evidence>
<evidence type="ECO:0000256" key="6">
    <source>
        <dbReference type="PROSITE-ProRule" id="PRU10141"/>
    </source>
</evidence>
<dbReference type="EMBL" id="RCMV01002633">
    <property type="protein sequence ID" value="KAG3201862.1"/>
    <property type="molecule type" value="Genomic_DNA"/>
</dbReference>
<comment type="caution">
    <text evidence="9">The sequence shown here is derived from an EMBL/GenBank/DDBJ whole genome shotgun (WGS) entry which is preliminary data.</text>
</comment>
<organism evidence="9 13">
    <name type="scientific">Phytophthora cactorum</name>
    <dbReference type="NCBI Taxonomy" id="29920"/>
    <lineage>
        <taxon>Eukaryota</taxon>
        <taxon>Sar</taxon>
        <taxon>Stramenopiles</taxon>
        <taxon>Oomycota</taxon>
        <taxon>Peronosporomycetes</taxon>
        <taxon>Peronosporales</taxon>
        <taxon>Peronosporaceae</taxon>
        <taxon>Phytophthora</taxon>
    </lineage>
</organism>
<feature type="region of interest" description="Disordered" evidence="7">
    <location>
        <begin position="1"/>
        <end position="29"/>
    </location>
</feature>